<name>A0A4Y8PGG2_9BACT</name>
<sequence>MILLGIIGSIYFGRSSVFILPFLYKKIFYTIGFLKKFKSYDCFGEDFLVGTFGFGGGEDEEECTRSTR</sequence>
<evidence type="ECO:0000313" key="2">
    <source>
        <dbReference type="EMBL" id="TFE71293.1"/>
    </source>
</evidence>
<accession>A0A4Y8PGG2</accession>
<feature type="transmembrane region" description="Helical" evidence="1">
    <location>
        <begin position="6"/>
        <end position="24"/>
    </location>
</feature>
<keyword evidence="3" id="KW-1185">Reference proteome</keyword>
<dbReference type="AlphaFoldDB" id="A0A4Y8PGG2"/>
<comment type="caution">
    <text evidence="2">The sequence shown here is derived from an EMBL/GenBank/DDBJ whole genome shotgun (WGS) entry which is preliminary data.</text>
</comment>
<organism evidence="2 3">
    <name type="scientific">Methylacidiphilum caldifontis</name>
    <dbReference type="NCBI Taxonomy" id="2795386"/>
    <lineage>
        <taxon>Bacteria</taxon>
        <taxon>Pseudomonadati</taxon>
        <taxon>Verrucomicrobiota</taxon>
        <taxon>Methylacidiphilae</taxon>
        <taxon>Methylacidiphilales</taxon>
        <taxon>Methylacidiphilaceae</taxon>
        <taxon>Methylacidiphilum (ex Ratnadevi et al. 2023)</taxon>
    </lineage>
</organism>
<keyword evidence="1" id="KW-0812">Transmembrane</keyword>
<protein>
    <submittedName>
        <fullName evidence="2">Uncharacterized protein</fullName>
    </submittedName>
</protein>
<keyword evidence="1" id="KW-1133">Transmembrane helix</keyword>
<evidence type="ECO:0000256" key="1">
    <source>
        <dbReference type="SAM" id="Phobius"/>
    </source>
</evidence>
<gene>
    <name evidence="2" type="ORF">A7Q10_04760</name>
</gene>
<keyword evidence="1" id="KW-0472">Membrane</keyword>
<dbReference type="Proteomes" id="UP000297713">
    <property type="component" value="Unassembled WGS sequence"/>
</dbReference>
<evidence type="ECO:0000313" key="3">
    <source>
        <dbReference type="Proteomes" id="UP000297713"/>
    </source>
</evidence>
<reference evidence="2 3" key="1">
    <citation type="submission" date="2016-05" db="EMBL/GenBank/DDBJ databases">
        <title>Diversity and Homogeneity among Thermoacidophilic Verrucomicrobia Methanotrophs Linked with Geographical Origin.</title>
        <authorList>
            <person name="Erikstad H.-A."/>
            <person name="Smestad N.B."/>
            <person name="Ceballos R.M."/>
            <person name="Birkeland N.-K."/>
        </authorList>
    </citation>
    <scope>NUCLEOTIDE SEQUENCE [LARGE SCALE GENOMIC DNA]</scope>
    <source>
        <strain evidence="2 3">Phi</strain>
    </source>
</reference>
<dbReference type="EMBL" id="LXQC01000079">
    <property type="protein sequence ID" value="TFE71293.1"/>
    <property type="molecule type" value="Genomic_DNA"/>
</dbReference>
<proteinExistence type="predicted"/>